<feature type="transmembrane region" description="Helical" evidence="1">
    <location>
        <begin position="25"/>
        <end position="49"/>
    </location>
</feature>
<comment type="caution">
    <text evidence="2">The sequence shown here is derived from an EMBL/GenBank/DDBJ whole genome shotgun (WGS) entry which is preliminary data.</text>
</comment>
<dbReference type="AlphaFoldDB" id="A0A420VVS1"/>
<proteinExistence type="predicted"/>
<evidence type="ECO:0000256" key="1">
    <source>
        <dbReference type="SAM" id="Phobius"/>
    </source>
</evidence>
<keyword evidence="1" id="KW-0472">Membrane</keyword>
<keyword evidence="1" id="KW-1133">Transmembrane helix</keyword>
<dbReference type="Proteomes" id="UP000282423">
    <property type="component" value="Unassembled WGS sequence"/>
</dbReference>
<sequence length="121" mass="13297">MAGVEKKTIIIFIPMNIMIPGHKTAIVPALLKGIAGTIAVFAVLTALSYQNQLPVDGKLVIGFPWEFYSSGAGYNVERDEYMGFEDFEPLKLFGNILFAVVVYLIVLLSLRALFLRKGSAN</sequence>
<name>A0A420VVS1_9SPHI</name>
<dbReference type="EMBL" id="RBWS01000013">
    <property type="protein sequence ID" value="RKO70309.1"/>
    <property type="molecule type" value="Genomic_DNA"/>
</dbReference>
<reference evidence="2 3" key="1">
    <citation type="submission" date="2018-10" db="EMBL/GenBank/DDBJ databases">
        <title>Sphingobacterium sp. M05W1-28.</title>
        <authorList>
            <person name="Cai H."/>
        </authorList>
    </citation>
    <scope>NUCLEOTIDE SEQUENCE [LARGE SCALE GENOMIC DNA]</scope>
    <source>
        <strain evidence="2 3">M05W1-28</strain>
    </source>
</reference>
<gene>
    <name evidence="2" type="ORF">D7322_17530</name>
</gene>
<keyword evidence="1" id="KW-0812">Transmembrane</keyword>
<keyword evidence="3" id="KW-1185">Reference proteome</keyword>
<organism evidence="2 3">
    <name type="scientific">Sphingobacterium puteale</name>
    <dbReference type="NCBI Taxonomy" id="2420510"/>
    <lineage>
        <taxon>Bacteria</taxon>
        <taxon>Pseudomonadati</taxon>
        <taxon>Bacteroidota</taxon>
        <taxon>Sphingobacteriia</taxon>
        <taxon>Sphingobacteriales</taxon>
        <taxon>Sphingobacteriaceae</taxon>
        <taxon>Sphingobacterium</taxon>
    </lineage>
</organism>
<evidence type="ECO:0000313" key="2">
    <source>
        <dbReference type="EMBL" id="RKO70309.1"/>
    </source>
</evidence>
<feature type="transmembrane region" description="Helical" evidence="1">
    <location>
        <begin position="92"/>
        <end position="114"/>
    </location>
</feature>
<evidence type="ECO:0000313" key="3">
    <source>
        <dbReference type="Proteomes" id="UP000282423"/>
    </source>
</evidence>
<protein>
    <submittedName>
        <fullName evidence="2">Uncharacterized protein</fullName>
    </submittedName>
</protein>
<accession>A0A420VVS1</accession>